<comment type="caution">
    <text evidence="1">The sequence shown here is derived from an EMBL/GenBank/DDBJ whole genome shotgun (WGS) entry which is preliminary data.</text>
</comment>
<gene>
    <name evidence="1" type="ORF">HMPREF0322_03596</name>
</gene>
<proteinExistence type="predicted"/>
<protein>
    <submittedName>
        <fullName evidence="1">Uncharacterized protein</fullName>
    </submittedName>
</protein>
<sequence>MTQKFHRTHCGKTVCHPFSPFSRLRPLRNPWPAKAKTTAKAHFRSQSKMRLKSHHTGSLHLSFLPYPEQDAAFTGGRYISMPTL</sequence>
<reference evidence="1 2" key="1">
    <citation type="submission" date="2011-08" db="EMBL/GenBank/DDBJ databases">
        <authorList>
            <person name="Weinstock G."/>
            <person name="Sodergren E."/>
            <person name="Clifton S."/>
            <person name="Fulton L."/>
            <person name="Fulton B."/>
            <person name="Courtney L."/>
            <person name="Fronick C."/>
            <person name="Harrison M."/>
            <person name="Strong C."/>
            <person name="Farmer C."/>
            <person name="Delahaunty K."/>
            <person name="Markovic C."/>
            <person name="Hall O."/>
            <person name="Minx P."/>
            <person name="Tomlinson C."/>
            <person name="Mitreva M."/>
            <person name="Hou S."/>
            <person name="Chen J."/>
            <person name="Wollam A."/>
            <person name="Pepin K.H."/>
            <person name="Johnson M."/>
            <person name="Bhonagiri V."/>
            <person name="Zhang X."/>
            <person name="Suruliraj S."/>
            <person name="Warren W."/>
            <person name="Chinwalla A."/>
            <person name="Mardis E.R."/>
            <person name="Wilson R.K."/>
        </authorList>
    </citation>
    <scope>NUCLEOTIDE SEQUENCE [LARGE SCALE GENOMIC DNA]</scope>
    <source>
        <strain evidence="1 2">DP7</strain>
    </source>
</reference>
<accession>G9XRJ7</accession>
<name>G9XRJ7_DESHA</name>
<evidence type="ECO:0000313" key="1">
    <source>
        <dbReference type="EMBL" id="EHL05680.1"/>
    </source>
</evidence>
<dbReference type="EMBL" id="AFZX01000093">
    <property type="protein sequence ID" value="EHL05680.1"/>
    <property type="molecule type" value="Genomic_DNA"/>
</dbReference>
<dbReference type="AlphaFoldDB" id="G9XRJ7"/>
<evidence type="ECO:0000313" key="2">
    <source>
        <dbReference type="Proteomes" id="UP000004416"/>
    </source>
</evidence>
<dbReference type="Proteomes" id="UP000004416">
    <property type="component" value="Unassembled WGS sequence"/>
</dbReference>
<dbReference type="HOGENOM" id="CLU_2522135_0_0_9"/>
<organism evidence="1 2">
    <name type="scientific">Desulfitobacterium hafniense DP7</name>
    <dbReference type="NCBI Taxonomy" id="537010"/>
    <lineage>
        <taxon>Bacteria</taxon>
        <taxon>Bacillati</taxon>
        <taxon>Bacillota</taxon>
        <taxon>Clostridia</taxon>
        <taxon>Eubacteriales</taxon>
        <taxon>Desulfitobacteriaceae</taxon>
        <taxon>Desulfitobacterium</taxon>
    </lineage>
</organism>